<dbReference type="InterPro" id="IPR021935">
    <property type="entry name" value="SGSM1/2_RBD"/>
</dbReference>
<dbReference type="AlphaFoldDB" id="A0A7N6BFW1"/>
<comment type="subcellular location">
    <subcellularLocation>
        <location evidence="1">Cytoplasm</location>
    </subcellularLocation>
</comment>
<dbReference type="FunFam" id="2.30.29.230:FF:000001">
    <property type="entry name" value="Small G protein signaling modulator 2"/>
    <property type="match status" value="1"/>
</dbReference>
<evidence type="ECO:0008006" key="10">
    <source>
        <dbReference type="Google" id="ProtNLM"/>
    </source>
</evidence>
<dbReference type="InterPro" id="IPR037745">
    <property type="entry name" value="SGSM1/2"/>
</dbReference>
<dbReference type="SMART" id="SM00164">
    <property type="entry name" value="TBC"/>
    <property type="match status" value="1"/>
</dbReference>
<reference evidence="8" key="2">
    <citation type="submission" date="2025-08" db="UniProtKB">
        <authorList>
            <consortium name="Ensembl"/>
        </authorList>
    </citation>
    <scope>IDENTIFICATION</scope>
</reference>
<evidence type="ECO:0000259" key="6">
    <source>
        <dbReference type="PROSITE" id="PS50086"/>
    </source>
</evidence>
<dbReference type="GO" id="GO:0031410">
    <property type="term" value="C:cytoplasmic vesicle"/>
    <property type="evidence" value="ECO:0007669"/>
    <property type="project" value="UniProtKB-ARBA"/>
</dbReference>
<evidence type="ECO:0000313" key="9">
    <source>
        <dbReference type="Proteomes" id="UP000265040"/>
    </source>
</evidence>
<dbReference type="PANTHER" id="PTHR22957">
    <property type="entry name" value="TBC1 DOMAIN FAMILY MEMBER GTPASE-ACTIVATING PROTEIN"/>
    <property type="match status" value="1"/>
</dbReference>
<dbReference type="FunFam" id="1.20.58.900:FF:000002">
    <property type="entry name" value="small G protein signaling modulator 1"/>
    <property type="match status" value="1"/>
</dbReference>
<dbReference type="Pfam" id="PF02759">
    <property type="entry name" value="RUN"/>
    <property type="match status" value="1"/>
</dbReference>
<dbReference type="GO" id="GO:0005096">
    <property type="term" value="F:GTPase activator activity"/>
    <property type="evidence" value="ECO:0007669"/>
    <property type="project" value="UniProtKB-KW"/>
</dbReference>
<dbReference type="PROSITE" id="PS50086">
    <property type="entry name" value="TBC_RABGAP"/>
    <property type="match status" value="1"/>
</dbReference>
<dbReference type="Gene3D" id="1.10.472.80">
    <property type="entry name" value="Ypt/Rab-GAP domain of gyp1p, domain 3"/>
    <property type="match status" value="1"/>
</dbReference>
<name>A0A7N6BFW1_ANATE</name>
<evidence type="ECO:0000256" key="3">
    <source>
        <dbReference type="ARBA" id="ARBA00022490"/>
    </source>
</evidence>
<evidence type="ECO:0000256" key="2">
    <source>
        <dbReference type="ARBA" id="ARBA00022468"/>
    </source>
</evidence>
<evidence type="ECO:0000313" key="8">
    <source>
        <dbReference type="Ensembl" id="ENSATEP00000063146.1"/>
    </source>
</evidence>
<dbReference type="Pfam" id="PF12068">
    <property type="entry name" value="PH_RBD"/>
    <property type="match status" value="1"/>
</dbReference>
<dbReference type="FunFam" id="1.10.472.80:FF:000004">
    <property type="entry name" value="Small G protein signaling modulator 1"/>
    <property type="match status" value="1"/>
</dbReference>
<dbReference type="Gene3D" id="1.20.58.900">
    <property type="match status" value="1"/>
</dbReference>
<dbReference type="Pfam" id="PF00566">
    <property type="entry name" value="RabGAP-TBC"/>
    <property type="match status" value="1"/>
</dbReference>
<dbReference type="Gene3D" id="2.30.29.230">
    <property type="match status" value="1"/>
</dbReference>
<evidence type="ECO:0000256" key="1">
    <source>
        <dbReference type="ARBA" id="ARBA00004496"/>
    </source>
</evidence>
<dbReference type="Gene3D" id="1.10.8.270">
    <property type="entry name" value="putative rabgap domain of human tbc1 domain family member 14 like domains"/>
    <property type="match status" value="1"/>
</dbReference>
<dbReference type="SUPFAM" id="SSF140741">
    <property type="entry name" value="RUN domain-like"/>
    <property type="match status" value="1"/>
</dbReference>
<keyword evidence="2" id="KW-0343">GTPase activation</keyword>
<feature type="region of interest" description="Disordered" evidence="5">
    <location>
        <begin position="193"/>
        <end position="216"/>
    </location>
</feature>
<dbReference type="SMART" id="SM00593">
    <property type="entry name" value="RUN"/>
    <property type="match status" value="1"/>
</dbReference>
<evidence type="ECO:0000259" key="7">
    <source>
        <dbReference type="PROSITE" id="PS50826"/>
    </source>
</evidence>
<dbReference type="InterPro" id="IPR037213">
    <property type="entry name" value="Run_dom_sf"/>
</dbReference>
<dbReference type="PROSITE" id="PS50826">
    <property type="entry name" value="RUN"/>
    <property type="match status" value="1"/>
</dbReference>
<dbReference type="InterPro" id="IPR004012">
    <property type="entry name" value="Run_dom"/>
</dbReference>
<feature type="domain" description="Rab-GAP TBC" evidence="6">
    <location>
        <begin position="493"/>
        <end position="841"/>
    </location>
</feature>
<dbReference type="CDD" id="cd15784">
    <property type="entry name" value="PH_RUTBC"/>
    <property type="match status" value="1"/>
</dbReference>
<evidence type="ECO:0000256" key="4">
    <source>
        <dbReference type="ARBA" id="ARBA00034124"/>
    </source>
</evidence>
<dbReference type="Proteomes" id="UP000265040">
    <property type="component" value="Chromosome 12"/>
</dbReference>
<dbReference type="GeneTree" id="ENSGT00940000156871"/>
<reference evidence="8" key="1">
    <citation type="submission" date="2021-04" db="EMBL/GenBank/DDBJ databases">
        <authorList>
            <consortium name="Wellcome Sanger Institute Data Sharing"/>
        </authorList>
    </citation>
    <scope>NUCLEOTIDE SEQUENCE [LARGE SCALE GENOMIC DNA]</scope>
</reference>
<dbReference type="SUPFAM" id="SSF47923">
    <property type="entry name" value="Ypt/Rab-GAP domain of gyp1p"/>
    <property type="match status" value="2"/>
</dbReference>
<organism evidence="8 9">
    <name type="scientific">Anabas testudineus</name>
    <name type="common">Climbing perch</name>
    <name type="synonym">Anthias testudineus</name>
    <dbReference type="NCBI Taxonomy" id="64144"/>
    <lineage>
        <taxon>Eukaryota</taxon>
        <taxon>Metazoa</taxon>
        <taxon>Chordata</taxon>
        <taxon>Craniata</taxon>
        <taxon>Vertebrata</taxon>
        <taxon>Euteleostomi</taxon>
        <taxon>Actinopterygii</taxon>
        <taxon>Neopterygii</taxon>
        <taxon>Teleostei</taxon>
        <taxon>Neoteleostei</taxon>
        <taxon>Acanthomorphata</taxon>
        <taxon>Anabantaria</taxon>
        <taxon>Anabantiformes</taxon>
        <taxon>Anabantoidei</taxon>
        <taxon>Anabantidae</taxon>
        <taxon>Anabas</taxon>
    </lineage>
</organism>
<comment type="similarity">
    <text evidence="4">Belongs to the RUTBC family.</text>
</comment>
<dbReference type="InterPro" id="IPR000195">
    <property type="entry name" value="Rab-GAP-TBC_dom"/>
</dbReference>
<protein>
    <recommendedName>
        <fullName evidence="10">Small G protein signaling modulator 1b</fullName>
    </recommendedName>
</protein>
<keyword evidence="3" id="KW-0963">Cytoplasm</keyword>
<feature type="region of interest" description="Disordered" evidence="5">
    <location>
        <begin position="662"/>
        <end position="684"/>
    </location>
</feature>
<dbReference type="FunFam" id="1.10.8.270:FF:000006">
    <property type="entry name" value="Small G protein signaling modulator 2"/>
    <property type="match status" value="1"/>
</dbReference>
<dbReference type="InterPro" id="IPR035969">
    <property type="entry name" value="Rab-GAP_TBC_sf"/>
</dbReference>
<sequence length="908" mass="104012">TRVPFTGCKEKILELVKQIMEEAVTRKFVHADSSHIISFCAVVEACVLHGLKRRIAGLLCSNKVAALFMKVAKSFSPAEELCQKVQDKQNNSSLINDRGRQSKLANLPPQALKHLWIRTALMEKLLDKIVLYLVENSSAFYEKEAMLMDPVDGPILASLLVGPCALEYTKVKTSDHFWTDPSADELVQRHRIHSSHCRQDSPSRRPALIQKRQSSGSMDDRPIMWVREYVESLHQNSRATLLFGKNNVLVQPRDDMEAIPGYLSLHQTADLMTLKWTPNQLMNGNVGELDSEKSVYWDYAMTIRLEEIVYLHCHQQVNSGGTVVLVSQDGIQRPPLHFPKGGHLLQFLTCLETGLLPHGQLDPPLWNQRGKGKVFPKLRRRSPHGSCDSVSDKEDDEATDYCLFYIVVRRLCLLCDTMKYQIISRAFYGWLAYCRHLSTVRTHLSALVNTTIVDPDVPCDARGGLSVEVWARFLKDSSAYEEKEIYRLVYFGGVAPSLRKEVWPFLLGHYQFTMTEQSRLEMQTMYEQTMKEWQGCEAIVRQREREKHAEALARCSSGASVEKGPVQRDSTISTDATDSDDSPSALEMEDIPAGITCVTSDDIKARPLAGLAAPPISLAQREKMASEDLILDHHLDTACNTSPDGTDLGLSEEEPEMENILNEPDSVGVGRDTKHDESSEEQTYSQETLDMYLINLHRIDKDVRRCDRTYWYFTPENLEKLHNIMCSYVWQHLDTGYVQGMCDLLAPLLVILDDEVMAFSCFTELMKRMNQNFPHGGAMDSHFANMRSLIQILDSELFELMQQNGDYTHFYFCYRWFLLDFKREMVYDDVFSVWETIWAAKYTSSEHFVLFFALALVETYRDIILENNMDFTDIIKFFNEMAERHNVPQVMMMARDLVHKVQTLIENK</sequence>
<feature type="domain" description="RUN" evidence="7">
    <location>
        <begin position="30"/>
        <end position="176"/>
    </location>
</feature>
<proteinExistence type="inferred from homology"/>
<feature type="region of interest" description="Disordered" evidence="5">
    <location>
        <begin position="551"/>
        <end position="586"/>
    </location>
</feature>
<evidence type="ECO:0000256" key="5">
    <source>
        <dbReference type="SAM" id="MobiDB-lite"/>
    </source>
</evidence>
<keyword evidence="9" id="KW-1185">Reference proteome</keyword>
<dbReference type="Ensembl" id="ENSATET00000048451.2">
    <property type="protein sequence ID" value="ENSATEP00000063146.1"/>
    <property type="gene ID" value="ENSATEG00000019936.3"/>
</dbReference>
<dbReference type="PANTHER" id="PTHR22957:SF187">
    <property type="entry name" value="SMALL G PROTEIN SIGNALING MODULATOR 1"/>
    <property type="match status" value="1"/>
</dbReference>
<accession>A0A7N6BFW1</accession>
<reference evidence="8" key="3">
    <citation type="submission" date="2025-09" db="UniProtKB">
        <authorList>
            <consortium name="Ensembl"/>
        </authorList>
    </citation>
    <scope>IDENTIFICATION</scope>
</reference>